<organism evidence="6 7">
    <name type="scientific">Aedoeadaptatus coxii</name>
    <dbReference type="NCBI Taxonomy" id="755172"/>
    <lineage>
        <taxon>Bacteria</taxon>
        <taxon>Bacillati</taxon>
        <taxon>Bacillota</taxon>
        <taxon>Tissierellia</taxon>
        <taxon>Tissierellales</taxon>
        <taxon>Peptoniphilaceae</taxon>
        <taxon>Aedoeadaptatus</taxon>
    </lineage>
</organism>
<reference evidence="7" key="1">
    <citation type="submission" date="2016-01" db="EMBL/GenBank/DDBJ databases">
        <authorList>
            <person name="Mitreva M."/>
            <person name="Pepin K.H."/>
            <person name="Mihindukulasuriya K.A."/>
            <person name="Fulton R."/>
            <person name="Fronick C."/>
            <person name="O'Laughlin M."/>
            <person name="Miner T."/>
            <person name="Herter B."/>
            <person name="Rosa B.A."/>
            <person name="Cordes M."/>
            <person name="Tomlinson C."/>
            <person name="Wollam A."/>
            <person name="Palsikar V.B."/>
            <person name="Mardis E.R."/>
            <person name="Wilson R.K."/>
        </authorList>
    </citation>
    <scope>NUCLEOTIDE SEQUENCE [LARGE SCALE GENOMIC DNA]</scope>
    <source>
        <strain evidence="7">DNF00729</strain>
    </source>
</reference>
<dbReference type="PATRIC" id="fig|755172.3.peg.1074"/>
<dbReference type="Pfam" id="PF04397">
    <property type="entry name" value="LytTR"/>
    <property type="match status" value="1"/>
</dbReference>
<accession>A0A134AEV5</accession>
<sequence>MPLEDGVELLDYDEVVRIYSEDKKILLDTINATYTTRLKLYELEERLGDLQFIAISRSEIINLNYVKRLDLSFTGTIAVEFKNGATSYVARRHLKNFKKALGL</sequence>
<evidence type="ECO:0000313" key="6">
    <source>
        <dbReference type="EMBL" id="KXB66252.1"/>
    </source>
</evidence>
<gene>
    <name evidence="6" type="ORF">HMPREF1863_01114</name>
</gene>
<evidence type="ECO:0000256" key="4">
    <source>
        <dbReference type="ARBA" id="ARBA00023163"/>
    </source>
</evidence>
<dbReference type="SMART" id="SM00850">
    <property type="entry name" value="LytTR"/>
    <property type="match status" value="1"/>
</dbReference>
<keyword evidence="4" id="KW-0804">Transcription</keyword>
<dbReference type="EMBL" id="LSDG01000033">
    <property type="protein sequence ID" value="KXB66252.1"/>
    <property type="molecule type" value="Genomic_DNA"/>
</dbReference>
<dbReference type="GO" id="GO:0000156">
    <property type="term" value="F:phosphorelay response regulator activity"/>
    <property type="evidence" value="ECO:0007669"/>
    <property type="project" value="InterPro"/>
</dbReference>
<evidence type="ECO:0000313" key="7">
    <source>
        <dbReference type="Proteomes" id="UP000070442"/>
    </source>
</evidence>
<protein>
    <submittedName>
        <fullName evidence="6">LytTr DNA-binding domain protein</fullName>
    </submittedName>
</protein>
<dbReference type="PANTHER" id="PTHR37299">
    <property type="entry name" value="TRANSCRIPTIONAL REGULATOR-RELATED"/>
    <property type="match status" value="1"/>
</dbReference>
<dbReference type="PANTHER" id="PTHR37299:SF2">
    <property type="entry name" value="HTH LYTTR-TYPE DOMAIN-CONTAINING PROTEIN"/>
    <property type="match status" value="1"/>
</dbReference>
<dbReference type="InterPro" id="IPR046947">
    <property type="entry name" value="LytR-like"/>
</dbReference>
<dbReference type="GO" id="GO:0003677">
    <property type="term" value="F:DNA binding"/>
    <property type="evidence" value="ECO:0007669"/>
    <property type="project" value="UniProtKB-KW"/>
</dbReference>
<comment type="caution">
    <text evidence="6">The sequence shown here is derived from an EMBL/GenBank/DDBJ whole genome shotgun (WGS) entry which is preliminary data.</text>
</comment>
<keyword evidence="7" id="KW-1185">Reference proteome</keyword>
<evidence type="ECO:0000259" key="5">
    <source>
        <dbReference type="PROSITE" id="PS50930"/>
    </source>
</evidence>
<dbReference type="Proteomes" id="UP000070442">
    <property type="component" value="Unassembled WGS sequence"/>
</dbReference>
<keyword evidence="3 6" id="KW-0238">DNA-binding</keyword>
<keyword evidence="1" id="KW-0963">Cytoplasm</keyword>
<proteinExistence type="predicted"/>
<dbReference type="InterPro" id="IPR007492">
    <property type="entry name" value="LytTR_DNA-bd_dom"/>
</dbReference>
<evidence type="ECO:0000256" key="1">
    <source>
        <dbReference type="ARBA" id="ARBA00022490"/>
    </source>
</evidence>
<dbReference type="PROSITE" id="PS50930">
    <property type="entry name" value="HTH_LYTTR"/>
    <property type="match status" value="1"/>
</dbReference>
<dbReference type="STRING" id="755172.HMPREF1863_01114"/>
<name>A0A134AEV5_9FIRM</name>
<dbReference type="AlphaFoldDB" id="A0A134AEV5"/>
<evidence type="ECO:0000256" key="2">
    <source>
        <dbReference type="ARBA" id="ARBA00023015"/>
    </source>
</evidence>
<evidence type="ECO:0000256" key="3">
    <source>
        <dbReference type="ARBA" id="ARBA00023125"/>
    </source>
</evidence>
<feature type="domain" description="HTH LytTR-type" evidence="5">
    <location>
        <begin position="1"/>
        <end position="103"/>
    </location>
</feature>
<dbReference type="Gene3D" id="2.40.50.1020">
    <property type="entry name" value="LytTr DNA-binding domain"/>
    <property type="match status" value="1"/>
</dbReference>
<keyword evidence="2" id="KW-0805">Transcription regulation</keyword>